<evidence type="ECO:0000313" key="2">
    <source>
        <dbReference type="Proteomes" id="UP001165064"/>
    </source>
</evidence>
<evidence type="ECO:0000313" key="1">
    <source>
        <dbReference type="EMBL" id="GME97076.1"/>
    </source>
</evidence>
<accession>A0ACB5TXX4</accession>
<sequence length="298" mass="34188">MTMFSTSWMTTTPYSDFKYIVQDLPHELKLLVWNNVLTSHVDIRDLITIVGYNDKNLNYLIGETLKANPLTLNESKTYGVYYKFGYIEGSLPVKSVKVQHLKKFLEQQQLKLTCDMGSTFFHYPDEYAHVIEEFKTLEPHFNLKLEDLIYWNGGLQQIKDLGWASRVSKLFLDLTIMSVEEIELLREFEALEEIGIMTDNASSPQMFALKDSVDNLSLLNNIRFVESPSSNSGDLIGMCTKQWINKSDNLKITCEMFTSQSDDEDSFDESDNNGSVTNSTTTTENPKEISNFYKTTTT</sequence>
<protein>
    <submittedName>
        <fullName evidence="1">Unnamed protein product</fullName>
    </submittedName>
</protein>
<gene>
    <name evidence="1" type="ORF">Amon02_001015400</name>
</gene>
<reference evidence="1" key="1">
    <citation type="submission" date="2023-04" db="EMBL/GenBank/DDBJ databases">
        <title>Ambrosiozyma monospora NBRC 10751.</title>
        <authorList>
            <person name="Ichikawa N."/>
            <person name="Sato H."/>
            <person name="Tonouchi N."/>
        </authorList>
    </citation>
    <scope>NUCLEOTIDE SEQUENCE</scope>
    <source>
        <strain evidence="1">NBRC 10751</strain>
    </source>
</reference>
<name>A0ACB5TXX4_AMBMO</name>
<comment type="caution">
    <text evidence="1">The sequence shown here is derived from an EMBL/GenBank/DDBJ whole genome shotgun (WGS) entry which is preliminary data.</text>
</comment>
<proteinExistence type="predicted"/>
<organism evidence="1 2">
    <name type="scientific">Ambrosiozyma monospora</name>
    <name type="common">Yeast</name>
    <name type="synonym">Endomycopsis monosporus</name>
    <dbReference type="NCBI Taxonomy" id="43982"/>
    <lineage>
        <taxon>Eukaryota</taxon>
        <taxon>Fungi</taxon>
        <taxon>Dikarya</taxon>
        <taxon>Ascomycota</taxon>
        <taxon>Saccharomycotina</taxon>
        <taxon>Pichiomycetes</taxon>
        <taxon>Pichiales</taxon>
        <taxon>Pichiaceae</taxon>
        <taxon>Ambrosiozyma</taxon>
    </lineage>
</organism>
<dbReference type="EMBL" id="BSXS01009978">
    <property type="protein sequence ID" value="GME97076.1"/>
    <property type="molecule type" value="Genomic_DNA"/>
</dbReference>
<keyword evidence="2" id="KW-1185">Reference proteome</keyword>
<dbReference type="Proteomes" id="UP001165064">
    <property type="component" value="Unassembled WGS sequence"/>
</dbReference>